<organism evidence="2 3">
    <name type="scientific">Rhizoctonia solani</name>
    <dbReference type="NCBI Taxonomy" id="456999"/>
    <lineage>
        <taxon>Eukaryota</taxon>
        <taxon>Fungi</taxon>
        <taxon>Dikarya</taxon>
        <taxon>Basidiomycota</taxon>
        <taxon>Agaricomycotina</taxon>
        <taxon>Agaricomycetes</taxon>
        <taxon>Cantharellales</taxon>
        <taxon>Ceratobasidiaceae</taxon>
        <taxon>Rhizoctonia</taxon>
    </lineage>
</organism>
<protein>
    <submittedName>
        <fullName evidence="2">Uncharacterized protein</fullName>
    </submittedName>
</protein>
<evidence type="ECO:0000313" key="2">
    <source>
        <dbReference type="EMBL" id="CAE6423663.1"/>
    </source>
</evidence>
<reference evidence="2" key="1">
    <citation type="submission" date="2021-01" db="EMBL/GenBank/DDBJ databases">
        <authorList>
            <person name="Kaushik A."/>
        </authorList>
    </citation>
    <scope>NUCLEOTIDE SEQUENCE</scope>
    <source>
        <strain evidence="2">AG6-10EEA</strain>
    </source>
</reference>
<dbReference type="EMBL" id="CAJMXA010000272">
    <property type="protein sequence ID" value="CAE6423663.1"/>
    <property type="molecule type" value="Genomic_DNA"/>
</dbReference>
<proteinExistence type="predicted"/>
<evidence type="ECO:0000256" key="1">
    <source>
        <dbReference type="SAM" id="MobiDB-lite"/>
    </source>
</evidence>
<feature type="compositionally biased region" description="Polar residues" evidence="1">
    <location>
        <begin position="88"/>
        <end position="97"/>
    </location>
</feature>
<name>A0A8H2XFF7_9AGAM</name>
<feature type="compositionally biased region" description="Basic and acidic residues" evidence="1">
    <location>
        <begin position="14"/>
        <end position="27"/>
    </location>
</feature>
<dbReference type="AlphaFoldDB" id="A0A8H2XFF7"/>
<feature type="region of interest" description="Disordered" evidence="1">
    <location>
        <begin position="1"/>
        <end position="109"/>
    </location>
</feature>
<feature type="compositionally biased region" description="Basic and acidic residues" evidence="1">
    <location>
        <begin position="65"/>
        <end position="82"/>
    </location>
</feature>
<evidence type="ECO:0000313" key="3">
    <source>
        <dbReference type="Proteomes" id="UP000663853"/>
    </source>
</evidence>
<accession>A0A8H2XFF7</accession>
<dbReference type="Proteomes" id="UP000663853">
    <property type="component" value="Unassembled WGS sequence"/>
</dbReference>
<sequence>MGKPTNSSALRPAPHGEQDPQQAHEPRSGSPSLAYVDQTPHLPLRHSRLHGLASASKATASSESLVEKRAKEHSSDYHRQSIDGRWPSISQPQAQSSHPRDEPSDVVSPCQNEDVLSVDAEHCDPTFTRTEISAKVILDSIPVKLSGDGKSLVKILLYGNNRDYFSAADLKRLRAVYLKYVKGVRPDNIRVHSEPGPIGQEFDWFFDPNDIAPGGLLILCIIGHGKRTVHGVDIKTDKDAPKLLDTLDLHAGINKLQVPCTLEVVLGTCNSEAVISGLDQLMWMQAANAPGALSPLSTLLKALYPSPKLSTRATIIVWAAAVDGGLAYEEADLPGRKGRNDIMIGAICRAFESAGQAVSRKALFGKIHEAVSEHNIARDEKYLSMTKVEQRKARDSGRYGDPQLACLLSLSGNRELVLNSPAFEAVGGAEMVGILSAE</sequence>
<comment type="caution">
    <text evidence="2">The sequence shown here is derived from an EMBL/GenBank/DDBJ whole genome shotgun (WGS) entry which is preliminary data.</text>
</comment>
<gene>
    <name evidence="2" type="ORF">RDB_LOCUS15816</name>
</gene>
<feature type="compositionally biased region" description="Low complexity" evidence="1">
    <location>
        <begin position="53"/>
        <end position="64"/>
    </location>
</feature>